<dbReference type="GO" id="GO:0003677">
    <property type="term" value="F:DNA binding"/>
    <property type="evidence" value="ECO:0007669"/>
    <property type="project" value="InterPro"/>
</dbReference>
<comment type="caution">
    <text evidence="2">The sequence shown here is derived from an EMBL/GenBank/DDBJ whole genome shotgun (WGS) entry which is preliminary data.</text>
</comment>
<dbReference type="Proteomes" id="UP000297597">
    <property type="component" value="Unassembled WGS sequence"/>
</dbReference>
<sequence length="218" mass="23605">MYARIGARIKKARSELCLSQYDLGAMLGLTATAINYYEKGKRKISIEELHRLAKALAKPVAYFLSDPAAAGDIKQPAAEKAEIINDLQDIPVLGMIKAGEASPARQGLIGFLPLPRQKSAALFFALLVKGDSMAGEGIDEGDLVLINRQNHADFNGQIICALINGEESSLKILLREKDKIILRSANPAYPDIVLENEDALTIQGVYAGVFKFPAALPE</sequence>
<dbReference type="Gene3D" id="1.10.260.40">
    <property type="entry name" value="lambda repressor-like DNA-binding domains"/>
    <property type="match status" value="1"/>
</dbReference>
<dbReference type="EC" id="3.4.21.88" evidence="2"/>
<dbReference type="InterPro" id="IPR039418">
    <property type="entry name" value="LexA-like"/>
</dbReference>
<dbReference type="InterPro" id="IPR001387">
    <property type="entry name" value="Cro/C1-type_HTH"/>
</dbReference>
<dbReference type="Gene3D" id="2.10.109.10">
    <property type="entry name" value="Umud Fragment, subunit A"/>
    <property type="match status" value="1"/>
</dbReference>
<keyword evidence="3" id="KW-1185">Reference proteome</keyword>
<dbReference type="Pfam" id="PF00717">
    <property type="entry name" value="Peptidase_S24"/>
    <property type="match status" value="1"/>
</dbReference>
<evidence type="ECO:0000313" key="3">
    <source>
        <dbReference type="Proteomes" id="UP000297597"/>
    </source>
</evidence>
<dbReference type="Pfam" id="PF01381">
    <property type="entry name" value="HTH_3"/>
    <property type="match status" value="1"/>
</dbReference>
<keyword evidence="2" id="KW-0378">Hydrolase</keyword>
<evidence type="ECO:0000259" key="1">
    <source>
        <dbReference type="PROSITE" id="PS50943"/>
    </source>
</evidence>
<dbReference type="SMART" id="SM00530">
    <property type="entry name" value="HTH_XRE"/>
    <property type="match status" value="1"/>
</dbReference>
<dbReference type="SUPFAM" id="SSF47413">
    <property type="entry name" value="lambda repressor-like DNA-binding domains"/>
    <property type="match status" value="1"/>
</dbReference>
<dbReference type="PROSITE" id="PS50943">
    <property type="entry name" value="HTH_CROC1"/>
    <property type="match status" value="1"/>
</dbReference>
<dbReference type="GO" id="GO:0004252">
    <property type="term" value="F:serine-type endopeptidase activity"/>
    <property type="evidence" value="ECO:0007669"/>
    <property type="project" value="UniProtKB-EC"/>
</dbReference>
<dbReference type="EMBL" id="QFFZ01000068">
    <property type="protein sequence ID" value="TEB08937.1"/>
    <property type="molecule type" value="Genomic_DNA"/>
</dbReference>
<gene>
    <name evidence="2" type="primary">lexA_3</name>
    <name evidence="2" type="ORF">Pmgp_03513</name>
</gene>
<dbReference type="PANTHER" id="PTHR33516:SF2">
    <property type="entry name" value="LEXA REPRESSOR-RELATED"/>
    <property type="match status" value="1"/>
</dbReference>
<dbReference type="InterPro" id="IPR036286">
    <property type="entry name" value="LexA/Signal_pep-like_sf"/>
</dbReference>
<name>A0A4Y7RKU7_9FIRM</name>
<dbReference type="InterPro" id="IPR010982">
    <property type="entry name" value="Lambda_DNA-bd_dom_sf"/>
</dbReference>
<feature type="domain" description="HTH cro/C1-type" evidence="1">
    <location>
        <begin position="9"/>
        <end position="63"/>
    </location>
</feature>
<dbReference type="AlphaFoldDB" id="A0A4Y7RKU7"/>
<dbReference type="InterPro" id="IPR050077">
    <property type="entry name" value="LexA_repressor"/>
</dbReference>
<proteinExistence type="predicted"/>
<accession>A0A4Y7RKU7</accession>
<protein>
    <submittedName>
        <fullName evidence="2">LexA repressor</fullName>
        <ecNumber evidence="2">3.4.21.88</ecNumber>
    </submittedName>
</protein>
<dbReference type="PANTHER" id="PTHR33516">
    <property type="entry name" value="LEXA REPRESSOR"/>
    <property type="match status" value="1"/>
</dbReference>
<dbReference type="CDD" id="cd06529">
    <property type="entry name" value="S24_LexA-like"/>
    <property type="match status" value="1"/>
</dbReference>
<evidence type="ECO:0000313" key="2">
    <source>
        <dbReference type="EMBL" id="TEB08937.1"/>
    </source>
</evidence>
<dbReference type="InterPro" id="IPR015927">
    <property type="entry name" value="Peptidase_S24_S26A/B/C"/>
</dbReference>
<organism evidence="2 3">
    <name type="scientific">Pelotomaculum propionicicum</name>
    <dbReference type="NCBI Taxonomy" id="258475"/>
    <lineage>
        <taxon>Bacteria</taxon>
        <taxon>Bacillati</taxon>
        <taxon>Bacillota</taxon>
        <taxon>Clostridia</taxon>
        <taxon>Eubacteriales</taxon>
        <taxon>Desulfotomaculaceae</taxon>
        <taxon>Pelotomaculum</taxon>
    </lineage>
</organism>
<dbReference type="RefSeq" id="WP_134215727.1">
    <property type="nucleotide sequence ID" value="NZ_QFFZ01000068.1"/>
</dbReference>
<dbReference type="CDD" id="cd00093">
    <property type="entry name" value="HTH_XRE"/>
    <property type="match status" value="1"/>
</dbReference>
<reference evidence="2 3" key="1">
    <citation type="journal article" date="2018" name="Environ. Microbiol.">
        <title>Novel energy conservation strategies and behaviour of Pelotomaculum schinkii driving syntrophic propionate catabolism.</title>
        <authorList>
            <person name="Hidalgo-Ahumada C.A.P."/>
            <person name="Nobu M.K."/>
            <person name="Narihiro T."/>
            <person name="Tamaki H."/>
            <person name="Liu W.T."/>
            <person name="Kamagata Y."/>
            <person name="Stams A.J.M."/>
            <person name="Imachi H."/>
            <person name="Sousa D.Z."/>
        </authorList>
    </citation>
    <scope>NUCLEOTIDE SEQUENCE [LARGE SCALE GENOMIC DNA]</scope>
    <source>
        <strain evidence="2 3">MGP</strain>
    </source>
</reference>
<dbReference type="SUPFAM" id="SSF51306">
    <property type="entry name" value="LexA/Signal peptidase"/>
    <property type="match status" value="1"/>
</dbReference>
<dbReference type="OrthoDB" id="1766270at2"/>